<evidence type="ECO:0000313" key="1">
    <source>
        <dbReference type="EMBL" id="JAH81635.1"/>
    </source>
</evidence>
<dbReference type="EMBL" id="GBXM01026942">
    <property type="protein sequence ID" value="JAH81635.1"/>
    <property type="molecule type" value="Transcribed_RNA"/>
</dbReference>
<protein>
    <submittedName>
        <fullName evidence="1">Uncharacterized protein</fullName>
    </submittedName>
</protein>
<dbReference type="AlphaFoldDB" id="A0A0E9VWF2"/>
<reference evidence="1" key="2">
    <citation type="journal article" date="2015" name="Fish Shellfish Immunol.">
        <title>Early steps in the European eel (Anguilla anguilla)-Vibrio vulnificus interaction in the gills: Role of the RtxA13 toxin.</title>
        <authorList>
            <person name="Callol A."/>
            <person name="Pajuelo D."/>
            <person name="Ebbesson L."/>
            <person name="Teles M."/>
            <person name="MacKenzie S."/>
            <person name="Amaro C."/>
        </authorList>
    </citation>
    <scope>NUCLEOTIDE SEQUENCE</scope>
</reference>
<name>A0A0E9VWF2_ANGAN</name>
<sequence>MFYEAELPKCLNNSLLLCKSTLGPRETILLEIIIDQTVMV</sequence>
<organism evidence="1">
    <name type="scientific">Anguilla anguilla</name>
    <name type="common">European freshwater eel</name>
    <name type="synonym">Muraena anguilla</name>
    <dbReference type="NCBI Taxonomy" id="7936"/>
    <lineage>
        <taxon>Eukaryota</taxon>
        <taxon>Metazoa</taxon>
        <taxon>Chordata</taxon>
        <taxon>Craniata</taxon>
        <taxon>Vertebrata</taxon>
        <taxon>Euteleostomi</taxon>
        <taxon>Actinopterygii</taxon>
        <taxon>Neopterygii</taxon>
        <taxon>Teleostei</taxon>
        <taxon>Anguilliformes</taxon>
        <taxon>Anguillidae</taxon>
        <taxon>Anguilla</taxon>
    </lineage>
</organism>
<proteinExistence type="predicted"/>
<accession>A0A0E9VWF2</accession>
<reference evidence="1" key="1">
    <citation type="submission" date="2014-11" db="EMBL/GenBank/DDBJ databases">
        <authorList>
            <person name="Amaro Gonzalez C."/>
        </authorList>
    </citation>
    <scope>NUCLEOTIDE SEQUENCE</scope>
</reference>